<evidence type="ECO:0000256" key="2">
    <source>
        <dbReference type="ARBA" id="ARBA00022759"/>
    </source>
</evidence>
<dbReference type="Proteomes" id="UP000517547">
    <property type="component" value="Unassembled WGS sequence"/>
</dbReference>
<dbReference type="EMBL" id="JACAQE010000006">
    <property type="protein sequence ID" value="NWC15633.1"/>
    <property type="molecule type" value="Genomic_DNA"/>
</dbReference>
<evidence type="ECO:0000256" key="3">
    <source>
        <dbReference type="ARBA" id="ARBA00022801"/>
    </source>
</evidence>
<evidence type="ECO:0000259" key="5">
    <source>
        <dbReference type="PROSITE" id="PS50830"/>
    </source>
</evidence>
<evidence type="ECO:0000313" key="7">
    <source>
        <dbReference type="Proteomes" id="UP000517547"/>
    </source>
</evidence>
<reference evidence="6 7" key="1">
    <citation type="submission" date="2020-04" db="EMBL/GenBank/DDBJ databases">
        <title>Molecular characterization of pseudomonads from Agaricus bisporus reveal novel blotch 2 pathogens in Western Europe.</title>
        <authorList>
            <person name="Taparia T."/>
            <person name="Krijger M."/>
            <person name="Haynes E."/>
            <person name="Elpinstone J.G."/>
            <person name="Noble R."/>
            <person name="Van Der Wolf J."/>
        </authorList>
    </citation>
    <scope>NUCLEOTIDE SEQUENCE [LARGE SCALE GENOMIC DNA]</scope>
    <source>
        <strain evidence="6 7">IPO3738</strain>
    </source>
</reference>
<dbReference type="InterPro" id="IPR016071">
    <property type="entry name" value="Staphylococal_nuclease_OB-fold"/>
</dbReference>
<evidence type="ECO:0000256" key="1">
    <source>
        <dbReference type="ARBA" id="ARBA00022722"/>
    </source>
</evidence>
<evidence type="ECO:0000256" key="4">
    <source>
        <dbReference type="SAM" id="SignalP"/>
    </source>
</evidence>
<dbReference type="PANTHER" id="PTHR12302">
    <property type="entry name" value="EBNA2 BINDING PROTEIN P100"/>
    <property type="match status" value="1"/>
</dbReference>
<keyword evidence="2" id="KW-0255">Endonuclease</keyword>
<feature type="domain" description="TNase-like" evidence="5">
    <location>
        <begin position="31"/>
        <end position="162"/>
    </location>
</feature>
<protein>
    <submittedName>
        <fullName evidence="6">Thermonuclease family protein</fullName>
    </submittedName>
</protein>
<dbReference type="GO" id="GO:0004519">
    <property type="term" value="F:endonuclease activity"/>
    <property type="evidence" value="ECO:0007669"/>
    <property type="project" value="UniProtKB-KW"/>
</dbReference>
<feature type="chain" id="PRO_5031475359" evidence="4">
    <location>
        <begin position="23"/>
        <end position="262"/>
    </location>
</feature>
<keyword evidence="3" id="KW-0378">Hydrolase</keyword>
<dbReference type="PROSITE" id="PS50830">
    <property type="entry name" value="TNASE_3"/>
    <property type="match status" value="1"/>
</dbReference>
<dbReference type="SMART" id="SM00318">
    <property type="entry name" value="SNc"/>
    <property type="match status" value="1"/>
</dbReference>
<feature type="signal peptide" evidence="4">
    <location>
        <begin position="1"/>
        <end position="22"/>
    </location>
</feature>
<sequence>MLQKKALLVGAFFMGAIWQAQAQAFCPAVPGAAQVEVQRVIDGDTVRLKDGRSVRLIGINAPELGRKGRAAEPFAEAARQRLQALVKESGGQVGWVAGRERRDRYGRILAHLYGRDGMNLEARLLAEGLAYQVAVAPDDDLFECQQLAERQARQLGLGLWKRPSVLKADQIRKPGFALLKGRVSNIRRNRGGLWIELQGAVVLHVAPDRLERFDSVSLEALKGRQIEARGWLVERGGRGTPRQRGARWLLSLNHPGMLQVAR</sequence>
<dbReference type="Pfam" id="PF00565">
    <property type="entry name" value="SNase"/>
    <property type="match status" value="1"/>
</dbReference>
<keyword evidence="4" id="KW-0732">Signal</keyword>
<gene>
    <name evidence="6" type="ORF">HX845_18365</name>
</gene>
<comment type="caution">
    <text evidence="6">The sequence shown here is derived from an EMBL/GenBank/DDBJ whole genome shotgun (WGS) entry which is preliminary data.</text>
</comment>
<accession>A0A7Y7Y0D7</accession>
<name>A0A7Y7Y0D7_9PSED</name>
<dbReference type="Gene3D" id="2.40.50.90">
    <property type="match status" value="1"/>
</dbReference>
<proteinExistence type="predicted"/>
<keyword evidence="1" id="KW-0540">Nuclease</keyword>
<dbReference type="AlphaFoldDB" id="A0A7Y7Y0D7"/>
<evidence type="ECO:0000313" key="6">
    <source>
        <dbReference type="EMBL" id="NWC15633.1"/>
    </source>
</evidence>
<dbReference type="GO" id="GO:0016787">
    <property type="term" value="F:hydrolase activity"/>
    <property type="evidence" value="ECO:0007669"/>
    <property type="project" value="UniProtKB-KW"/>
</dbReference>
<dbReference type="PANTHER" id="PTHR12302:SF3">
    <property type="entry name" value="SERINE_THREONINE-PROTEIN KINASE 31"/>
    <property type="match status" value="1"/>
</dbReference>
<dbReference type="SUPFAM" id="SSF50199">
    <property type="entry name" value="Staphylococcal nuclease"/>
    <property type="match status" value="1"/>
</dbReference>
<dbReference type="RefSeq" id="WP_103032941.1">
    <property type="nucleotide sequence ID" value="NZ_JACAQE010000006.1"/>
</dbReference>
<dbReference type="InterPro" id="IPR035437">
    <property type="entry name" value="SNase_OB-fold_sf"/>
</dbReference>
<organism evidence="6 7">
    <name type="scientific">Pseudomonas gingeri</name>
    <dbReference type="NCBI Taxonomy" id="117681"/>
    <lineage>
        <taxon>Bacteria</taxon>
        <taxon>Pseudomonadati</taxon>
        <taxon>Pseudomonadota</taxon>
        <taxon>Gammaproteobacteria</taxon>
        <taxon>Pseudomonadales</taxon>
        <taxon>Pseudomonadaceae</taxon>
        <taxon>Pseudomonas</taxon>
    </lineage>
</organism>